<dbReference type="PRINTS" id="PR00080">
    <property type="entry name" value="SDRFAMILY"/>
</dbReference>
<dbReference type="GO" id="GO:0006633">
    <property type="term" value="P:fatty acid biosynthetic process"/>
    <property type="evidence" value="ECO:0007669"/>
    <property type="project" value="TreeGrafter"/>
</dbReference>
<dbReference type="InterPro" id="IPR002347">
    <property type="entry name" value="SDR_fam"/>
</dbReference>
<dbReference type="PRINTS" id="PR00081">
    <property type="entry name" value="GDHRDH"/>
</dbReference>
<protein>
    <submittedName>
        <fullName evidence="4">NAD(P)-dependent dehydrogenase, short-chain alcohol dehydrogenase family</fullName>
    </submittedName>
</protein>
<dbReference type="CDD" id="cd05233">
    <property type="entry name" value="SDR_c"/>
    <property type="match status" value="1"/>
</dbReference>
<dbReference type="Pfam" id="PF13561">
    <property type="entry name" value="adh_short_C2"/>
    <property type="match status" value="1"/>
</dbReference>
<keyword evidence="5" id="KW-1185">Reference proteome</keyword>
<evidence type="ECO:0000256" key="1">
    <source>
        <dbReference type="ARBA" id="ARBA00006484"/>
    </source>
</evidence>
<dbReference type="Pfam" id="PF00106">
    <property type="entry name" value="adh_short"/>
    <property type="match status" value="1"/>
</dbReference>
<dbReference type="FunFam" id="3.40.50.720:FF:000084">
    <property type="entry name" value="Short-chain dehydrogenase reductase"/>
    <property type="match status" value="1"/>
</dbReference>
<name>A0A1G6UK89_9PSEU</name>
<dbReference type="PANTHER" id="PTHR42760:SF133">
    <property type="entry name" value="3-OXOACYL-[ACYL-CARRIER-PROTEIN] REDUCTASE"/>
    <property type="match status" value="1"/>
</dbReference>
<organism evidence="4 5">
    <name type="scientific">Prauserella marina</name>
    <dbReference type="NCBI Taxonomy" id="530584"/>
    <lineage>
        <taxon>Bacteria</taxon>
        <taxon>Bacillati</taxon>
        <taxon>Actinomycetota</taxon>
        <taxon>Actinomycetes</taxon>
        <taxon>Pseudonocardiales</taxon>
        <taxon>Pseudonocardiaceae</taxon>
        <taxon>Prauserella</taxon>
    </lineage>
</organism>
<proteinExistence type="inferred from homology"/>
<dbReference type="STRING" id="530584.SAMN05421630_108107"/>
<sequence length="265" mass="28086">MNAKFDKLAVITGGGTGIGKATAIRLAKHGYGCLIIGRRKDCLDETVEVIQNEGGYAVPVQADVTTEVGRAHIMTYVDRMAVPLDALVNNAGDTYLAPLLAQSLEEWRANFALNVEATAFLSFEAMSRMREARSGAIVNIASVYGSVALNNKFYGDAIPGDTPAGPVRGVAYAAGKGAVRMLSRELGVAAAGMGIRVNTVSPGMIQVERFRDMDTQLVASFDEATPLGRLGRAEEVANAVHFLLSDDASFITGTELVVDGGWTAW</sequence>
<dbReference type="SUPFAM" id="SSF51735">
    <property type="entry name" value="NAD(P)-binding Rossmann-fold domains"/>
    <property type="match status" value="1"/>
</dbReference>
<evidence type="ECO:0000256" key="2">
    <source>
        <dbReference type="ARBA" id="ARBA00023002"/>
    </source>
</evidence>
<dbReference type="Proteomes" id="UP000199494">
    <property type="component" value="Unassembled WGS sequence"/>
</dbReference>
<evidence type="ECO:0000313" key="5">
    <source>
        <dbReference type="Proteomes" id="UP000199494"/>
    </source>
</evidence>
<reference evidence="4 5" key="1">
    <citation type="submission" date="2016-10" db="EMBL/GenBank/DDBJ databases">
        <authorList>
            <person name="de Groot N.N."/>
        </authorList>
    </citation>
    <scope>NUCLEOTIDE SEQUENCE [LARGE SCALE GENOMIC DNA]</scope>
    <source>
        <strain evidence="4 5">CGMCC 4.5506</strain>
    </source>
</reference>
<evidence type="ECO:0000313" key="4">
    <source>
        <dbReference type="EMBL" id="SDD41778.1"/>
    </source>
</evidence>
<dbReference type="RefSeq" id="WP_170140247.1">
    <property type="nucleotide sequence ID" value="NZ_CP016353.1"/>
</dbReference>
<dbReference type="GO" id="GO:0048038">
    <property type="term" value="F:quinone binding"/>
    <property type="evidence" value="ECO:0007669"/>
    <property type="project" value="TreeGrafter"/>
</dbReference>
<comment type="similarity">
    <text evidence="1 3">Belongs to the short-chain dehydrogenases/reductases (SDR) family.</text>
</comment>
<dbReference type="InterPro" id="IPR020904">
    <property type="entry name" value="Sc_DH/Rdtase_CS"/>
</dbReference>
<evidence type="ECO:0000256" key="3">
    <source>
        <dbReference type="RuleBase" id="RU000363"/>
    </source>
</evidence>
<dbReference type="InterPro" id="IPR036291">
    <property type="entry name" value="NAD(P)-bd_dom_sf"/>
</dbReference>
<dbReference type="PROSITE" id="PS00061">
    <property type="entry name" value="ADH_SHORT"/>
    <property type="match status" value="1"/>
</dbReference>
<dbReference type="AlphaFoldDB" id="A0A1G6UK89"/>
<dbReference type="PANTHER" id="PTHR42760">
    <property type="entry name" value="SHORT-CHAIN DEHYDROGENASES/REDUCTASES FAMILY MEMBER"/>
    <property type="match status" value="1"/>
</dbReference>
<accession>A0A1G6UK89</accession>
<dbReference type="EMBL" id="FMZE01000008">
    <property type="protein sequence ID" value="SDD41778.1"/>
    <property type="molecule type" value="Genomic_DNA"/>
</dbReference>
<dbReference type="GO" id="GO:0016616">
    <property type="term" value="F:oxidoreductase activity, acting on the CH-OH group of donors, NAD or NADP as acceptor"/>
    <property type="evidence" value="ECO:0007669"/>
    <property type="project" value="TreeGrafter"/>
</dbReference>
<gene>
    <name evidence="4" type="ORF">SAMN05421630_108107</name>
</gene>
<dbReference type="Gene3D" id="3.40.50.720">
    <property type="entry name" value="NAD(P)-binding Rossmann-like Domain"/>
    <property type="match status" value="1"/>
</dbReference>
<keyword evidence="2" id="KW-0560">Oxidoreductase</keyword>